<evidence type="ECO:0000313" key="6">
    <source>
        <dbReference type="EMBL" id="GAA3192111.1"/>
    </source>
</evidence>
<dbReference type="SUPFAM" id="SSF46894">
    <property type="entry name" value="C-terminal effector domain of the bipartite response regulators"/>
    <property type="match status" value="1"/>
</dbReference>
<reference evidence="7" key="1">
    <citation type="journal article" date="2019" name="Int. J. Syst. Evol. Microbiol.">
        <title>The Global Catalogue of Microorganisms (GCM) 10K type strain sequencing project: providing services to taxonomists for standard genome sequencing and annotation.</title>
        <authorList>
            <consortium name="The Broad Institute Genomics Platform"/>
            <consortium name="The Broad Institute Genome Sequencing Center for Infectious Disease"/>
            <person name="Wu L."/>
            <person name="Ma J."/>
        </authorList>
    </citation>
    <scope>NUCLEOTIDE SEQUENCE [LARGE SCALE GENOMIC DNA]</scope>
    <source>
        <strain evidence="7">JCM 9377</strain>
    </source>
</reference>
<evidence type="ECO:0000256" key="1">
    <source>
        <dbReference type="ARBA" id="ARBA00022553"/>
    </source>
</evidence>
<organism evidence="6 7">
    <name type="scientific">Actinocorallia longicatena</name>
    <dbReference type="NCBI Taxonomy" id="111803"/>
    <lineage>
        <taxon>Bacteria</taxon>
        <taxon>Bacillati</taxon>
        <taxon>Actinomycetota</taxon>
        <taxon>Actinomycetes</taxon>
        <taxon>Streptosporangiales</taxon>
        <taxon>Thermomonosporaceae</taxon>
        <taxon>Actinocorallia</taxon>
    </lineage>
</organism>
<dbReference type="Proteomes" id="UP001501237">
    <property type="component" value="Unassembled WGS sequence"/>
</dbReference>
<dbReference type="PROSITE" id="PS50043">
    <property type="entry name" value="HTH_LUXR_2"/>
    <property type="match status" value="1"/>
</dbReference>
<dbReference type="SMART" id="SM00421">
    <property type="entry name" value="HTH_LUXR"/>
    <property type="match status" value="1"/>
</dbReference>
<dbReference type="Gene3D" id="3.40.50.2300">
    <property type="match status" value="1"/>
</dbReference>
<protein>
    <submittedName>
        <fullName evidence="6">Response regulator transcription factor</fullName>
    </submittedName>
</protein>
<evidence type="ECO:0000259" key="4">
    <source>
        <dbReference type="PROSITE" id="PS50043"/>
    </source>
</evidence>
<feature type="modified residue" description="4-aspartylphosphate" evidence="3">
    <location>
        <position position="77"/>
    </location>
</feature>
<dbReference type="InterPro" id="IPR039420">
    <property type="entry name" value="WalR-like"/>
</dbReference>
<evidence type="ECO:0000256" key="2">
    <source>
        <dbReference type="ARBA" id="ARBA00023125"/>
    </source>
</evidence>
<name>A0ABP6PVQ9_9ACTN</name>
<dbReference type="CDD" id="cd17535">
    <property type="entry name" value="REC_NarL-like"/>
    <property type="match status" value="1"/>
</dbReference>
<dbReference type="Pfam" id="PF00196">
    <property type="entry name" value="GerE"/>
    <property type="match status" value="1"/>
</dbReference>
<dbReference type="PANTHER" id="PTHR43214">
    <property type="entry name" value="TWO-COMPONENT RESPONSE REGULATOR"/>
    <property type="match status" value="1"/>
</dbReference>
<dbReference type="CDD" id="cd06170">
    <property type="entry name" value="LuxR_C_like"/>
    <property type="match status" value="1"/>
</dbReference>
<keyword evidence="7" id="KW-1185">Reference proteome</keyword>
<dbReference type="InterPro" id="IPR036388">
    <property type="entry name" value="WH-like_DNA-bd_sf"/>
</dbReference>
<dbReference type="EMBL" id="BAAAUV010000001">
    <property type="protein sequence ID" value="GAA3192111.1"/>
    <property type="molecule type" value="Genomic_DNA"/>
</dbReference>
<evidence type="ECO:0000259" key="5">
    <source>
        <dbReference type="PROSITE" id="PS50110"/>
    </source>
</evidence>
<dbReference type="Pfam" id="PF00072">
    <property type="entry name" value="Response_reg"/>
    <property type="match status" value="1"/>
</dbReference>
<dbReference type="InterPro" id="IPR001789">
    <property type="entry name" value="Sig_transdc_resp-reg_receiver"/>
</dbReference>
<evidence type="ECO:0000256" key="3">
    <source>
        <dbReference type="PROSITE-ProRule" id="PRU00169"/>
    </source>
</evidence>
<dbReference type="InterPro" id="IPR011006">
    <property type="entry name" value="CheY-like_superfamily"/>
</dbReference>
<evidence type="ECO:0000313" key="7">
    <source>
        <dbReference type="Proteomes" id="UP001501237"/>
    </source>
</evidence>
<dbReference type="InterPro" id="IPR016032">
    <property type="entry name" value="Sig_transdc_resp-reg_C-effctor"/>
</dbReference>
<sequence length="233" mass="24893">MVKYNMLPDGRRWGRAVADTDDKTISIVLADDHTLLRGVLADALEAESGFVVVAQVGSGEAAVAAVAAQRPHLVLLDLEMPGQSALTTLQRIREESPATHVLILSAHDEQSQVRELLGEGVSGYLHKSVSRATLVATIRALGEPEPQVTVAVTRQSLAAPQQRPPAPLSDREQQVLGFVASALSNRQIASRLGIAEGTVKRHMQNIFEKLGAVSRIDAVNKALAVGLIDHDVT</sequence>
<dbReference type="Gene3D" id="1.10.10.10">
    <property type="entry name" value="Winged helix-like DNA-binding domain superfamily/Winged helix DNA-binding domain"/>
    <property type="match status" value="1"/>
</dbReference>
<dbReference type="InterPro" id="IPR058245">
    <property type="entry name" value="NreC/VraR/RcsB-like_REC"/>
</dbReference>
<accession>A0ABP6PVQ9</accession>
<dbReference type="PRINTS" id="PR00038">
    <property type="entry name" value="HTHLUXR"/>
</dbReference>
<feature type="domain" description="Response regulatory" evidence="5">
    <location>
        <begin position="26"/>
        <end position="142"/>
    </location>
</feature>
<keyword evidence="1 3" id="KW-0597">Phosphoprotein</keyword>
<gene>
    <name evidence="6" type="ORF">GCM10010468_00780</name>
</gene>
<feature type="domain" description="HTH luxR-type" evidence="4">
    <location>
        <begin position="161"/>
        <end position="226"/>
    </location>
</feature>
<proteinExistence type="predicted"/>
<dbReference type="SMART" id="SM00448">
    <property type="entry name" value="REC"/>
    <property type="match status" value="1"/>
</dbReference>
<dbReference type="InterPro" id="IPR000792">
    <property type="entry name" value="Tscrpt_reg_LuxR_C"/>
</dbReference>
<dbReference type="SUPFAM" id="SSF52172">
    <property type="entry name" value="CheY-like"/>
    <property type="match status" value="1"/>
</dbReference>
<dbReference type="PROSITE" id="PS50110">
    <property type="entry name" value="RESPONSE_REGULATORY"/>
    <property type="match status" value="1"/>
</dbReference>
<comment type="caution">
    <text evidence="6">The sequence shown here is derived from an EMBL/GenBank/DDBJ whole genome shotgun (WGS) entry which is preliminary data.</text>
</comment>
<keyword evidence="2" id="KW-0238">DNA-binding</keyword>